<dbReference type="InterPro" id="IPR050793">
    <property type="entry name" value="CMP-NeuNAc_synthase"/>
</dbReference>
<comment type="pathway">
    <text evidence="2">Amino-sugar metabolism; N-acetylneuraminate metabolism.</text>
</comment>
<name>A0A8C3XZR8_CATUS</name>
<feature type="region of interest" description="Disordered" evidence="7">
    <location>
        <begin position="1"/>
        <end position="105"/>
    </location>
</feature>
<evidence type="ECO:0000256" key="2">
    <source>
        <dbReference type="ARBA" id="ARBA00005141"/>
    </source>
</evidence>
<dbReference type="AlphaFoldDB" id="A0A8C3XZR8"/>
<dbReference type="Pfam" id="PF02348">
    <property type="entry name" value="CTP_transf_3"/>
    <property type="match status" value="1"/>
</dbReference>
<dbReference type="InterPro" id="IPR029044">
    <property type="entry name" value="Nucleotide-diphossugar_trans"/>
</dbReference>
<dbReference type="SUPFAM" id="SSF53448">
    <property type="entry name" value="Nucleotide-diphospho-sugar transferases"/>
    <property type="match status" value="1"/>
</dbReference>
<sequence length="525" mass="58392">KFQGREVSGKGSFREGKGSFREVSGKGREGKRSPYPTSSPPVHPSLSPGPLRPRSPHARAAPQDYISRHAPRGRSARVAGRGGRGADRDSDRDRDTAMDAGEGRPQPHLAALVLARGGSKGIPLKNIKLLAGVPLIGWVLRAATDAGVFHSIWVSTDHDEIEKVAKQFGAKVHRRSPEVSQDSSTSLEAITEFLNHHHEVDIVGNIQATSPCLHPSDLIKVADLIQKEGFDSVFSVVRRHQFRWSEVKKGDNKMTEPQNLNPAKRYRRQDWPGELYENGSFYFAKRHLIEKGYLQGGKMAYYEMRAEHSVDIDIDIDWPIAEQRVLSFGYFGKEPLKEVKLLVCSIDGCLTNGRIYVTEDHKEMVSYDYRDIVGIDLLKKRGIQVRLISDRDCSKTLSAMQLGCVAKVNVTNKLQVLKDWQEDMGLSWKEVAYLGNEESDVECLKQAGMNGVPADACAAAQKAAGYICKSRGGCGAVREFAEHIFLLLEKVNSARKQLEEISSAGKEMGRNENSRKGNKELMEKE</sequence>
<evidence type="ECO:0000256" key="1">
    <source>
        <dbReference type="ARBA" id="ARBA00001862"/>
    </source>
</evidence>
<dbReference type="Gene3D" id="3.40.50.1000">
    <property type="entry name" value="HAD superfamily/HAD-like"/>
    <property type="match status" value="1"/>
</dbReference>
<evidence type="ECO:0000256" key="6">
    <source>
        <dbReference type="ARBA" id="ARBA00022695"/>
    </source>
</evidence>
<feature type="compositionally biased region" description="Basic and acidic residues" evidence="7">
    <location>
        <begin position="12"/>
        <end position="32"/>
    </location>
</feature>
<dbReference type="Proteomes" id="UP000694563">
    <property type="component" value="Chromosome 4"/>
</dbReference>
<comment type="catalytic activity">
    <reaction evidence="1">
        <text>an N-acylneuraminate + CTP = a CMP-N-acyl-beta-neuraminate + diphosphate</text>
        <dbReference type="Rhea" id="RHEA:11344"/>
        <dbReference type="ChEBI" id="CHEBI:33019"/>
        <dbReference type="ChEBI" id="CHEBI:37563"/>
        <dbReference type="ChEBI" id="CHEBI:60073"/>
        <dbReference type="ChEBI" id="CHEBI:68671"/>
        <dbReference type="EC" id="2.7.7.43"/>
    </reaction>
</comment>
<dbReference type="Ensembl" id="ENSCUST00005005256.1">
    <property type="protein sequence ID" value="ENSCUSP00005005048.1"/>
    <property type="gene ID" value="ENSCUSG00005003244.1"/>
</dbReference>
<comment type="similarity">
    <text evidence="3">Belongs to the CMP-NeuNAc synthase family.</text>
</comment>
<dbReference type="EC" id="2.7.7.43" evidence="4"/>
<feature type="region of interest" description="Disordered" evidence="7">
    <location>
        <begin position="502"/>
        <end position="525"/>
    </location>
</feature>
<dbReference type="FunFam" id="3.40.50.1000:FF:000082">
    <property type="entry name" value="N-acylneuraminate cytidylyltransferase A"/>
    <property type="match status" value="1"/>
</dbReference>
<dbReference type="CDD" id="cd02513">
    <property type="entry name" value="CMP-NeuAc_Synthase"/>
    <property type="match status" value="1"/>
</dbReference>
<feature type="compositionally biased region" description="Basic and acidic residues" evidence="7">
    <location>
        <begin position="507"/>
        <end position="525"/>
    </location>
</feature>
<evidence type="ECO:0000256" key="4">
    <source>
        <dbReference type="ARBA" id="ARBA00012491"/>
    </source>
</evidence>
<gene>
    <name evidence="8" type="primary">CMAS</name>
</gene>
<accession>A0A8C3XZR8</accession>
<evidence type="ECO:0000313" key="8">
    <source>
        <dbReference type="Ensembl" id="ENSCUSP00005005048.1"/>
    </source>
</evidence>
<dbReference type="GO" id="GO:0006054">
    <property type="term" value="P:N-acetylneuraminate metabolic process"/>
    <property type="evidence" value="ECO:0007669"/>
    <property type="project" value="UniProtKB-UniPathway"/>
</dbReference>
<keyword evidence="9" id="KW-1185">Reference proteome</keyword>
<evidence type="ECO:0000256" key="5">
    <source>
        <dbReference type="ARBA" id="ARBA00022679"/>
    </source>
</evidence>
<dbReference type="GO" id="GO:0008781">
    <property type="term" value="F:N-acylneuraminate cytidylyltransferase activity"/>
    <property type="evidence" value="ECO:0007669"/>
    <property type="project" value="UniProtKB-EC"/>
</dbReference>
<proteinExistence type="inferred from homology"/>
<dbReference type="PANTHER" id="PTHR21485">
    <property type="entry name" value="HAD SUPERFAMILY MEMBERS CMAS AND KDSC"/>
    <property type="match status" value="1"/>
</dbReference>
<organism evidence="8 9">
    <name type="scientific">Catharus ustulatus</name>
    <name type="common">Russet-backed thrush</name>
    <name type="synonym">Hylocichla ustulatus</name>
    <dbReference type="NCBI Taxonomy" id="91951"/>
    <lineage>
        <taxon>Eukaryota</taxon>
        <taxon>Metazoa</taxon>
        <taxon>Chordata</taxon>
        <taxon>Craniata</taxon>
        <taxon>Vertebrata</taxon>
        <taxon>Euteleostomi</taxon>
        <taxon>Archelosauria</taxon>
        <taxon>Archosauria</taxon>
        <taxon>Dinosauria</taxon>
        <taxon>Saurischia</taxon>
        <taxon>Theropoda</taxon>
        <taxon>Coelurosauria</taxon>
        <taxon>Aves</taxon>
        <taxon>Neognathae</taxon>
        <taxon>Neoaves</taxon>
        <taxon>Telluraves</taxon>
        <taxon>Australaves</taxon>
        <taxon>Passeriformes</taxon>
        <taxon>Turdidae</taxon>
        <taxon>Catharus</taxon>
    </lineage>
</organism>
<evidence type="ECO:0000313" key="9">
    <source>
        <dbReference type="Proteomes" id="UP000694563"/>
    </source>
</evidence>
<dbReference type="InterPro" id="IPR023214">
    <property type="entry name" value="HAD_sf"/>
</dbReference>
<dbReference type="SUPFAM" id="SSF56784">
    <property type="entry name" value="HAD-like"/>
    <property type="match status" value="1"/>
</dbReference>
<keyword evidence="5" id="KW-0808">Transferase</keyword>
<protein>
    <recommendedName>
        <fullName evidence="4">N-acylneuraminate cytidylyltransferase</fullName>
        <ecNumber evidence="4">2.7.7.43</ecNumber>
    </recommendedName>
</protein>
<feature type="compositionally biased region" description="Basic and acidic residues" evidence="7">
    <location>
        <begin position="84"/>
        <end position="97"/>
    </location>
</feature>
<evidence type="ECO:0000256" key="3">
    <source>
        <dbReference type="ARBA" id="ARBA00010726"/>
    </source>
</evidence>
<keyword evidence="6" id="KW-0548">Nucleotidyltransferase</keyword>
<dbReference type="UniPathway" id="UPA00628"/>
<dbReference type="InterPro" id="IPR036412">
    <property type="entry name" value="HAD-like_sf"/>
</dbReference>
<dbReference type="InterPro" id="IPR003329">
    <property type="entry name" value="Cytidylyl_trans"/>
</dbReference>
<dbReference type="PANTHER" id="PTHR21485:SF3">
    <property type="entry name" value="N-ACYLNEURAMINATE CYTIDYLYLTRANSFERASE"/>
    <property type="match status" value="1"/>
</dbReference>
<reference evidence="8" key="2">
    <citation type="submission" date="2025-08" db="UniProtKB">
        <authorList>
            <consortium name="Ensembl"/>
        </authorList>
    </citation>
    <scope>IDENTIFICATION</scope>
</reference>
<dbReference type="Gene3D" id="3.90.550.10">
    <property type="entry name" value="Spore Coat Polysaccharide Biosynthesis Protein SpsA, Chain A"/>
    <property type="match status" value="1"/>
</dbReference>
<reference evidence="8" key="3">
    <citation type="submission" date="2025-09" db="UniProtKB">
        <authorList>
            <consortium name="Ensembl"/>
        </authorList>
    </citation>
    <scope>IDENTIFICATION</scope>
</reference>
<dbReference type="FunFam" id="3.90.550.10:FF:000074">
    <property type="entry name" value="N-acylneuraminate cytidylyltransferase A"/>
    <property type="match status" value="1"/>
</dbReference>
<evidence type="ECO:0000256" key="7">
    <source>
        <dbReference type="SAM" id="MobiDB-lite"/>
    </source>
</evidence>
<reference evidence="8" key="1">
    <citation type="submission" date="2020-10" db="EMBL/GenBank/DDBJ databases">
        <title>Catharus ustulatus (Swainson's thrush) genome, bCatUst1, primary haplotype v2.</title>
        <authorList>
            <person name="Delmore K."/>
            <person name="Vafadar M."/>
            <person name="Formenti G."/>
            <person name="Chow W."/>
            <person name="Pelan S."/>
            <person name="Howe K."/>
            <person name="Rhie A."/>
            <person name="Mountcastle J."/>
            <person name="Haase B."/>
            <person name="Fedrigo O."/>
            <person name="Jarvis E.D."/>
        </authorList>
    </citation>
    <scope>NUCLEOTIDE SEQUENCE [LARGE SCALE GENOMIC DNA]</scope>
</reference>